<name>A0ABV9EF16_9ACTN</name>
<dbReference type="InterPro" id="IPR004378">
    <property type="entry name" value="F420H2_quin_Rdtase"/>
</dbReference>
<protein>
    <submittedName>
        <fullName evidence="3">Nitroreductase family deazaflavin-dependent oxidoreductase</fullName>
    </submittedName>
</protein>
<dbReference type="EMBL" id="JBHSFN010000009">
    <property type="protein sequence ID" value="MFC4587530.1"/>
    <property type="molecule type" value="Genomic_DNA"/>
</dbReference>
<dbReference type="Proteomes" id="UP001595891">
    <property type="component" value="Unassembled WGS sequence"/>
</dbReference>
<organism evidence="3 4">
    <name type="scientific">Sphaerisporangium corydalis</name>
    <dbReference type="NCBI Taxonomy" id="1441875"/>
    <lineage>
        <taxon>Bacteria</taxon>
        <taxon>Bacillati</taxon>
        <taxon>Actinomycetota</taxon>
        <taxon>Actinomycetes</taxon>
        <taxon>Streptosporangiales</taxon>
        <taxon>Streptosporangiaceae</taxon>
        <taxon>Sphaerisporangium</taxon>
    </lineage>
</organism>
<dbReference type="Pfam" id="PF04075">
    <property type="entry name" value="F420H2_quin_red"/>
    <property type="match status" value="1"/>
</dbReference>
<dbReference type="PANTHER" id="PTHR39428">
    <property type="entry name" value="F420H(2)-DEPENDENT QUINONE REDUCTASE RV1261C"/>
    <property type="match status" value="1"/>
</dbReference>
<accession>A0ABV9EF16</accession>
<proteinExistence type="inferred from homology"/>
<comment type="caution">
    <text evidence="3">The sequence shown here is derived from an EMBL/GenBank/DDBJ whole genome shotgun (WGS) entry which is preliminary data.</text>
</comment>
<keyword evidence="4" id="KW-1185">Reference proteome</keyword>
<comment type="similarity">
    <text evidence="1">Belongs to the F420H(2)-dependent quinone reductase family.</text>
</comment>
<evidence type="ECO:0000256" key="2">
    <source>
        <dbReference type="ARBA" id="ARBA00049106"/>
    </source>
</evidence>
<dbReference type="RefSeq" id="WP_262840589.1">
    <property type="nucleotide sequence ID" value="NZ_JANZYP010000001.1"/>
</dbReference>
<sequence length="153" mass="16650">MSFDTPKGTRGGRQPAGFVPRLVNKMMARRIRRKGGATSMGFSALVLTTIGRKSGQERTTPVGYFPGEDGSWLIVASAAGAAGNPAWYYNLAAHPDKIRVEIEGRTVPVAAEQLHGEERARAWEKIIAASPRFAQYQVKTDRELPVIRLVTAG</sequence>
<evidence type="ECO:0000313" key="3">
    <source>
        <dbReference type="EMBL" id="MFC4587530.1"/>
    </source>
</evidence>
<evidence type="ECO:0000256" key="1">
    <source>
        <dbReference type="ARBA" id="ARBA00008710"/>
    </source>
</evidence>
<dbReference type="PANTHER" id="PTHR39428:SF1">
    <property type="entry name" value="F420H(2)-DEPENDENT QUINONE REDUCTASE RV1261C"/>
    <property type="match status" value="1"/>
</dbReference>
<dbReference type="Gene3D" id="2.30.110.10">
    <property type="entry name" value="Electron Transport, Fmn-binding Protein, Chain A"/>
    <property type="match status" value="1"/>
</dbReference>
<evidence type="ECO:0000313" key="4">
    <source>
        <dbReference type="Proteomes" id="UP001595891"/>
    </source>
</evidence>
<dbReference type="NCBIfam" id="TIGR00026">
    <property type="entry name" value="hi_GC_TIGR00026"/>
    <property type="match status" value="1"/>
</dbReference>
<reference evidence="4" key="1">
    <citation type="journal article" date="2019" name="Int. J. Syst. Evol. Microbiol.">
        <title>The Global Catalogue of Microorganisms (GCM) 10K type strain sequencing project: providing services to taxonomists for standard genome sequencing and annotation.</title>
        <authorList>
            <consortium name="The Broad Institute Genomics Platform"/>
            <consortium name="The Broad Institute Genome Sequencing Center for Infectious Disease"/>
            <person name="Wu L."/>
            <person name="Ma J."/>
        </authorList>
    </citation>
    <scope>NUCLEOTIDE SEQUENCE [LARGE SCALE GENOMIC DNA]</scope>
    <source>
        <strain evidence="4">CCUG 49560</strain>
    </source>
</reference>
<gene>
    <name evidence="3" type="ORF">ACFO8L_15660</name>
</gene>
<comment type="catalytic activity">
    <reaction evidence="2">
        <text>oxidized coenzyme F420-(gamma-L-Glu)(n) + a quinol + H(+) = reduced coenzyme F420-(gamma-L-Glu)(n) + a quinone</text>
        <dbReference type="Rhea" id="RHEA:39663"/>
        <dbReference type="Rhea" id="RHEA-COMP:12939"/>
        <dbReference type="Rhea" id="RHEA-COMP:14378"/>
        <dbReference type="ChEBI" id="CHEBI:15378"/>
        <dbReference type="ChEBI" id="CHEBI:24646"/>
        <dbReference type="ChEBI" id="CHEBI:132124"/>
        <dbReference type="ChEBI" id="CHEBI:133980"/>
        <dbReference type="ChEBI" id="CHEBI:139511"/>
    </reaction>
</comment>
<dbReference type="InterPro" id="IPR012349">
    <property type="entry name" value="Split_barrel_FMN-bd"/>
</dbReference>